<dbReference type="EMBL" id="RWGY01000026">
    <property type="protein sequence ID" value="TVU22795.1"/>
    <property type="molecule type" value="Genomic_DNA"/>
</dbReference>
<dbReference type="EMBL" id="RWGY01000026">
    <property type="protein sequence ID" value="TVU22807.1"/>
    <property type="molecule type" value="Genomic_DNA"/>
</dbReference>
<feature type="domain" description="F-box protein At3g26010-like beta-propeller" evidence="1">
    <location>
        <begin position="97"/>
        <end position="228"/>
    </location>
</feature>
<organism evidence="3 4">
    <name type="scientific">Eragrostis curvula</name>
    <name type="common">weeping love grass</name>
    <dbReference type="NCBI Taxonomy" id="38414"/>
    <lineage>
        <taxon>Eukaryota</taxon>
        <taxon>Viridiplantae</taxon>
        <taxon>Streptophyta</taxon>
        <taxon>Embryophyta</taxon>
        <taxon>Tracheophyta</taxon>
        <taxon>Spermatophyta</taxon>
        <taxon>Magnoliopsida</taxon>
        <taxon>Liliopsida</taxon>
        <taxon>Poales</taxon>
        <taxon>Poaceae</taxon>
        <taxon>PACMAD clade</taxon>
        <taxon>Chloridoideae</taxon>
        <taxon>Eragrostideae</taxon>
        <taxon>Eragrostidinae</taxon>
        <taxon>Eragrostis</taxon>
    </lineage>
</organism>
<dbReference type="Gramene" id="TVU22807">
    <property type="protein sequence ID" value="TVU22807"/>
    <property type="gene ID" value="EJB05_32526"/>
</dbReference>
<accession>A0A5J9UHQ1</accession>
<comment type="caution">
    <text evidence="3">The sequence shown here is derived from an EMBL/GenBank/DDBJ whole genome shotgun (WGS) entry which is preliminary data.</text>
</comment>
<dbReference type="Pfam" id="PF24750">
    <property type="entry name" value="b-prop_At3g26010-like"/>
    <property type="match status" value="1"/>
</dbReference>
<dbReference type="OrthoDB" id="665980at2759"/>
<sequence>MHRRVPTVARDSLGAGVPLPPPLAAAAAAPRRRPGDSFDLNMPLDPKFTEQYAREILLKRMGKVLPTSLVDAKEPAGQVVSAGAVSEEGQATKKEDYVAFFERTVPMLDVSIAASHGRLLLCRSRSRYYVCDPAANRWLVLPPSSFPPTHDTASGLHYDINASTTGCLSFTVVLLVRIAHRRVLVDTFSSTTGRWDTKVINTQGVARCLGAASPGIHVGTSFYWLSRRRGRATVLREPPMAEGSQERVGRTLGSTAGGRRLRVCAFDIRDDKSGSMMPHDDIEGVHGVWVMDDGSVGSWRRVHEAVVGGISAYYFGRLCGHEVPVDFAGACSEFIIVESEYLLRRYELGSGRQVTLASLRTMASDLRELYGSYRAFPFFRPA</sequence>
<protein>
    <recommendedName>
        <fullName evidence="1">F-box protein At3g26010-like beta-propeller domain-containing protein</fullName>
    </recommendedName>
</protein>
<name>A0A5J9UHQ1_9POAL</name>
<dbReference type="Gramene" id="TVU22795">
    <property type="protein sequence ID" value="TVU22795"/>
    <property type="gene ID" value="EJB05_32514"/>
</dbReference>
<reference evidence="3 4" key="1">
    <citation type="journal article" date="2019" name="Sci. Rep.">
        <title>A high-quality genome of Eragrostis curvula grass provides insights into Poaceae evolution and supports new strategies to enhance forage quality.</title>
        <authorList>
            <person name="Carballo J."/>
            <person name="Santos B.A.C.M."/>
            <person name="Zappacosta D."/>
            <person name="Garbus I."/>
            <person name="Selva J.P."/>
            <person name="Gallo C.A."/>
            <person name="Diaz A."/>
            <person name="Albertini E."/>
            <person name="Caccamo M."/>
            <person name="Echenique V."/>
        </authorList>
    </citation>
    <scope>NUCLEOTIDE SEQUENCE [LARGE SCALE GENOMIC DNA]</scope>
    <source>
        <strain evidence="4">cv. Victoria</strain>
        <tissue evidence="3">Leaf</tissue>
    </source>
</reference>
<evidence type="ECO:0000313" key="2">
    <source>
        <dbReference type="EMBL" id="TVU22795.1"/>
    </source>
</evidence>
<feature type="non-terminal residue" evidence="3">
    <location>
        <position position="1"/>
    </location>
</feature>
<dbReference type="InterPro" id="IPR056592">
    <property type="entry name" value="Beta-prop_At3g26010-like"/>
</dbReference>
<dbReference type="AlphaFoldDB" id="A0A5J9UHQ1"/>
<keyword evidence="4" id="KW-1185">Reference proteome</keyword>
<evidence type="ECO:0000313" key="3">
    <source>
        <dbReference type="EMBL" id="TVU22807.1"/>
    </source>
</evidence>
<dbReference type="InterPro" id="IPR055290">
    <property type="entry name" value="At3g26010-like"/>
</dbReference>
<evidence type="ECO:0000313" key="4">
    <source>
        <dbReference type="Proteomes" id="UP000324897"/>
    </source>
</evidence>
<gene>
    <name evidence="2" type="ORF">EJB05_32514</name>
    <name evidence="3" type="ORF">EJB05_32526</name>
</gene>
<dbReference type="PANTHER" id="PTHR35546">
    <property type="entry name" value="F-BOX PROTEIN INTERACTION DOMAIN PROTEIN-RELATED"/>
    <property type="match status" value="1"/>
</dbReference>
<proteinExistence type="predicted"/>
<evidence type="ECO:0000259" key="1">
    <source>
        <dbReference type="Pfam" id="PF24750"/>
    </source>
</evidence>
<dbReference type="PANTHER" id="PTHR35546:SF125">
    <property type="entry name" value="F-BOX DOMAIN-CONTAINING PROTEIN"/>
    <property type="match status" value="1"/>
</dbReference>
<dbReference type="Proteomes" id="UP000324897">
    <property type="component" value="Unassembled WGS sequence"/>
</dbReference>